<organism evidence="2 3">
    <name type="scientific">Gymnopilus junonius</name>
    <name type="common">Spectacular rustgill mushroom</name>
    <name type="synonym">Gymnopilus spectabilis subsp. junonius</name>
    <dbReference type="NCBI Taxonomy" id="109634"/>
    <lineage>
        <taxon>Eukaryota</taxon>
        <taxon>Fungi</taxon>
        <taxon>Dikarya</taxon>
        <taxon>Basidiomycota</taxon>
        <taxon>Agaricomycotina</taxon>
        <taxon>Agaricomycetes</taxon>
        <taxon>Agaricomycetidae</taxon>
        <taxon>Agaricales</taxon>
        <taxon>Agaricineae</taxon>
        <taxon>Hymenogastraceae</taxon>
        <taxon>Gymnopilus</taxon>
    </lineage>
</organism>
<keyword evidence="3" id="KW-1185">Reference proteome</keyword>
<feature type="compositionally biased region" description="Low complexity" evidence="1">
    <location>
        <begin position="285"/>
        <end position="296"/>
    </location>
</feature>
<proteinExistence type="predicted"/>
<evidence type="ECO:0000313" key="3">
    <source>
        <dbReference type="Proteomes" id="UP000724874"/>
    </source>
</evidence>
<dbReference type="Proteomes" id="UP000724874">
    <property type="component" value="Unassembled WGS sequence"/>
</dbReference>
<evidence type="ECO:0000256" key="1">
    <source>
        <dbReference type="SAM" id="MobiDB-lite"/>
    </source>
</evidence>
<feature type="region of interest" description="Disordered" evidence="1">
    <location>
        <begin position="241"/>
        <end position="319"/>
    </location>
</feature>
<sequence length="476" mass="51915">MAPKVAVQPHVAMTGNSSIHRIASPDFEIVDESMSDAAALKSPSRSRGQLTKRPLSVKVVESPTKLKAKPLATEYAFLYQVVQDSDEDVLDDEQDAELEEAVDVEDEELGDNVNMDDEELDEDLDPDDDSDLKDFIVDDDEDIDETLLDEASDPEEAVALSHGDTMYPDTPVPSRIVGSRGVLPLLRLLLHEVQGQRKLVLMPLKISMMILKCIFNVASLKTSPDKSKAIHLLDTLEKEMDDDSASNALNVSEGDQPKEPDVRDNEKEVDLHGMGDGEAMPNVNTSKQKISKTSSKQKTDVTPVKKKSTVASQKKMSAAANVPKGSASFDLSSLGKKVDGEPSSVEPVKVAYKKDCLLVKELPSVCAFANSEDKSEVMKQNGLYDNLPNLSRVKILVSLKDVQPYGLPTIDGVYHSGVVNNFDVNRALNALTFVRSGCYVNIACAIPWILSPIQHGIPSVMKSVLVHGILRSASHL</sequence>
<dbReference type="AlphaFoldDB" id="A0A9P5NQ73"/>
<dbReference type="OrthoDB" id="3131251at2759"/>
<protein>
    <submittedName>
        <fullName evidence="2">Uncharacterized protein</fullName>
    </submittedName>
</protein>
<reference evidence="2" key="1">
    <citation type="submission" date="2020-11" db="EMBL/GenBank/DDBJ databases">
        <authorList>
            <consortium name="DOE Joint Genome Institute"/>
            <person name="Ahrendt S."/>
            <person name="Riley R."/>
            <person name="Andreopoulos W."/>
            <person name="LaButti K."/>
            <person name="Pangilinan J."/>
            <person name="Ruiz-duenas F.J."/>
            <person name="Barrasa J.M."/>
            <person name="Sanchez-Garcia M."/>
            <person name="Camarero S."/>
            <person name="Miyauchi S."/>
            <person name="Serrano A."/>
            <person name="Linde D."/>
            <person name="Babiker R."/>
            <person name="Drula E."/>
            <person name="Ayuso-Fernandez I."/>
            <person name="Pacheco R."/>
            <person name="Padilla G."/>
            <person name="Ferreira P."/>
            <person name="Barriuso J."/>
            <person name="Kellner H."/>
            <person name="Castanera R."/>
            <person name="Alfaro M."/>
            <person name="Ramirez L."/>
            <person name="Pisabarro A.G."/>
            <person name="Kuo A."/>
            <person name="Tritt A."/>
            <person name="Lipzen A."/>
            <person name="He G."/>
            <person name="Yan M."/>
            <person name="Ng V."/>
            <person name="Cullen D."/>
            <person name="Martin F."/>
            <person name="Rosso M.-N."/>
            <person name="Henrissat B."/>
            <person name="Hibbett D."/>
            <person name="Martinez A.T."/>
            <person name="Grigoriev I.V."/>
        </authorList>
    </citation>
    <scope>NUCLEOTIDE SEQUENCE</scope>
    <source>
        <strain evidence="2">AH 44721</strain>
    </source>
</reference>
<gene>
    <name evidence="2" type="ORF">CPB84DRAFT_1747490</name>
</gene>
<name>A0A9P5NQ73_GYMJU</name>
<accession>A0A9P5NQ73</accession>
<evidence type="ECO:0000313" key="2">
    <source>
        <dbReference type="EMBL" id="KAF8900226.1"/>
    </source>
</evidence>
<comment type="caution">
    <text evidence="2">The sequence shown here is derived from an EMBL/GenBank/DDBJ whole genome shotgun (WGS) entry which is preliminary data.</text>
</comment>
<feature type="region of interest" description="Disordered" evidence="1">
    <location>
        <begin position="99"/>
        <end position="130"/>
    </location>
</feature>
<feature type="compositionally biased region" description="Basic and acidic residues" evidence="1">
    <location>
        <begin position="255"/>
        <end position="275"/>
    </location>
</feature>
<dbReference type="EMBL" id="JADNYJ010000048">
    <property type="protein sequence ID" value="KAF8900226.1"/>
    <property type="molecule type" value="Genomic_DNA"/>
</dbReference>